<keyword evidence="4 8" id="KW-0732">Signal</keyword>
<feature type="domain" description="POTRA" evidence="10">
    <location>
        <begin position="41"/>
        <end position="108"/>
    </location>
</feature>
<keyword evidence="3 8" id="KW-0812">Transmembrane</keyword>
<protein>
    <recommendedName>
        <fullName evidence="8 9">Outer membrane protein assembly factor BamA</fullName>
    </recommendedName>
</protein>
<evidence type="ECO:0000313" key="12">
    <source>
        <dbReference type="Proteomes" id="UP000238338"/>
    </source>
</evidence>
<dbReference type="PANTHER" id="PTHR12815">
    <property type="entry name" value="SORTING AND ASSEMBLY MACHINERY SAMM50 PROTEIN FAMILY MEMBER"/>
    <property type="match status" value="1"/>
</dbReference>
<dbReference type="RefSeq" id="WP_105512806.1">
    <property type="nucleotide sequence ID" value="NZ_PVEP01000001.1"/>
</dbReference>
<keyword evidence="7 8" id="KW-0998">Cell outer membrane</keyword>
<feature type="domain" description="POTRA" evidence="10">
    <location>
        <begin position="362"/>
        <end position="435"/>
    </location>
</feature>
<dbReference type="GO" id="GO:0009279">
    <property type="term" value="C:cell outer membrane"/>
    <property type="evidence" value="ECO:0007669"/>
    <property type="project" value="UniProtKB-SubCell"/>
</dbReference>
<organism evidence="11 12">
    <name type="scientific">Albidovulum denitrificans</name>
    <dbReference type="NCBI Taxonomy" id="404881"/>
    <lineage>
        <taxon>Bacteria</taxon>
        <taxon>Pseudomonadati</taxon>
        <taxon>Pseudomonadota</taxon>
        <taxon>Alphaproteobacteria</taxon>
        <taxon>Rhodobacterales</taxon>
        <taxon>Paracoccaceae</taxon>
        <taxon>Albidovulum</taxon>
    </lineage>
</organism>
<evidence type="ECO:0000313" key="11">
    <source>
        <dbReference type="EMBL" id="PQV58535.1"/>
    </source>
</evidence>
<evidence type="ECO:0000256" key="7">
    <source>
        <dbReference type="ARBA" id="ARBA00023237"/>
    </source>
</evidence>
<evidence type="ECO:0000256" key="3">
    <source>
        <dbReference type="ARBA" id="ARBA00022692"/>
    </source>
</evidence>
<dbReference type="Gene3D" id="2.40.160.50">
    <property type="entry name" value="membrane protein fhac: a member of the omp85/tpsb transporter family"/>
    <property type="match status" value="1"/>
</dbReference>
<dbReference type="PANTHER" id="PTHR12815:SF23">
    <property type="entry name" value="OUTER MEMBRANE PROTEIN ASSEMBLY FACTOR BAMA"/>
    <property type="match status" value="1"/>
</dbReference>
<dbReference type="NCBIfam" id="TIGR03303">
    <property type="entry name" value="OM_YaeT"/>
    <property type="match status" value="1"/>
</dbReference>
<comment type="caution">
    <text evidence="11">The sequence shown here is derived from an EMBL/GenBank/DDBJ whole genome shotgun (WGS) entry which is preliminary data.</text>
</comment>
<dbReference type="Pfam" id="PF01103">
    <property type="entry name" value="Omp85"/>
    <property type="match status" value="1"/>
</dbReference>
<comment type="similarity">
    <text evidence="8">Belongs to the BamA family.</text>
</comment>
<dbReference type="GO" id="GO:0043165">
    <property type="term" value="P:Gram-negative-bacterium-type cell outer membrane assembly"/>
    <property type="evidence" value="ECO:0007669"/>
    <property type="project" value="UniProtKB-UniRule"/>
</dbReference>
<proteinExistence type="inferred from homology"/>
<keyword evidence="2 8" id="KW-1134">Transmembrane beta strand</keyword>
<name>A0A2S8SCJ3_9RHOB</name>
<dbReference type="InterPro" id="IPR039910">
    <property type="entry name" value="D15-like"/>
</dbReference>
<dbReference type="PIRSF" id="PIRSF006076">
    <property type="entry name" value="OM_assembly_OMP85"/>
    <property type="match status" value="1"/>
</dbReference>
<dbReference type="Pfam" id="PF07244">
    <property type="entry name" value="POTRA"/>
    <property type="match status" value="5"/>
</dbReference>
<comment type="subunit">
    <text evidence="8">Part of the Bam complex.</text>
</comment>
<evidence type="ECO:0000256" key="6">
    <source>
        <dbReference type="ARBA" id="ARBA00023136"/>
    </source>
</evidence>
<comment type="subcellular location">
    <subcellularLocation>
        <location evidence="8">Cell outer membrane</location>
    </subcellularLocation>
    <subcellularLocation>
        <location evidence="1">Membrane</location>
    </subcellularLocation>
</comment>
<accession>A0A2S8SCJ3</accession>
<evidence type="ECO:0000256" key="4">
    <source>
        <dbReference type="ARBA" id="ARBA00022729"/>
    </source>
</evidence>
<dbReference type="OrthoDB" id="9803054at2"/>
<keyword evidence="6 8" id="KW-0472">Membrane</keyword>
<keyword evidence="5 8" id="KW-0677">Repeat</keyword>
<dbReference type="Gene3D" id="3.10.20.310">
    <property type="entry name" value="membrane protein fhac"/>
    <property type="match status" value="5"/>
</dbReference>
<dbReference type="Proteomes" id="UP000238338">
    <property type="component" value="Unassembled WGS sequence"/>
</dbReference>
<evidence type="ECO:0000256" key="9">
    <source>
        <dbReference type="NCBIfam" id="TIGR03303"/>
    </source>
</evidence>
<evidence type="ECO:0000256" key="8">
    <source>
        <dbReference type="HAMAP-Rule" id="MF_01430"/>
    </source>
</evidence>
<comment type="function">
    <text evidence="8">Part of the outer membrane protein assembly complex, which is involved in assembly and insertion of beta-barrel proteins into the outer membrane.</text>
</comment>
<keyword evidence="12" id="KW-1185">Reference proteome</keyword>
<gene>
    <name evidence="8" type="primary">bamA</name>
    <name evidence="11" type="ORF">LX70_00347</name>
</gene>
<feature type="domain" description="POTRA" evidence="10">
    <location>
        <begin position="109"/>
        <end position="186"/>
    </location>
</feature>
<reference evidence="11 12" key="1">
    <citation type="submission" date="2018-02" db="EMBL/GenBank/DDBJ databases">
        <title>Genomic Encyclopedia of Archaeal and Bacterial Type Strains, Phase II (KMG-II): from individual species to whole genera.</title>
        <authorList>
            <person name="Goeker M."/>
        </authorList>
    </citation>
    <scope>NUCLEOTIDE SEQUENCE [LARGE SCALE GENOMIC DNA]</scope>
    <source>
        <strain evidence="11 12">DSM 18921</strain>
    </source>
</reference>
<dbReference type="GO" id="GO:0051205">
    <property type="term" value="P:protein insertion into membrane"/>
    <property type="evidence" value="ECO:0007669"/>
    <property type="project" value="UniProtKB-UniRule"/>
</dbReference>
<dbReference type="EMBL" id="PVEP01000001">
    <property type="protein sequence ID" value="PQV58535.1"/>
    <property type="molecule type" value="Genomic_DNA"/>
</dbReference>
<dbReference type="HAMAP" id="MF_01430">
    <property type="entry name" value="OM_assembly_BamA"/>
    <property type="match status" value="1"/>
</dbReference>
<evidence type="ECO:0000256" key="1">
    <source>
        <dbReference type="ARBA" id="ARBA00004370"/>
    </source>
</evidence>
<sequence>MAQERDGGSRFSLAGARRVGAVGLIAASVAFSGGLAQAQSYVFNNIVVEGNDRIEPATIANFAKVAKGSAISGAGLNDAYQRLNNSGLFSSVELVPSGGTLIIKVVENPTINVVDFEGNARLKDEALAAVVKSQARRVYSTAQIEADAAAITKAYADAGRQAARVEPRVIDRGDNRVDVVFEIREGKITEVERLSFTGNRSYSDRRLRQVLASKQAGFLRAIIQRDSYNADRIEFDKQLLTDFYRERGFIDFQVLSVAQEYARDREGFFLTYSVREGLSYKINSVRVVSEYDGVDAAEYEKAIRIRSGVTYSPTAIDTTITRMENIALKQGLNFLAVEPRITRNPETQTLDVTFALTKGPRVFVERIDIEGNATTLDKVIRRQFRTVEGDPFNPREIRQAAERIRALDFFGTADVNARQGSASDQVIVDVNVDEKPTGSLNFGATYSVSDGVGLLIGLSESNFLGRGQYVSFNLSGGVDNKSSGFTFIEPAFLDRDLKFSWKVWYNTSENQNSYYSTKRYGTEIGLEFPISEYGRLGVHYTGSSDKLYNVSASSSALLQAEEALGPQVTSAIGYNYSYDTRIGGLDPNRGFLFRFGQDFAGLGGDITSVSTTALASYQVKAFREEVTLRAEIEGGALVTSGGDSLLINRFTGNGKIRGFEPNGIGPRDVTAVNQDAVGGNYFAVARLEAEFPLGLPEEYGLTGGLFADVGSVWGLDNTAGTGTIDDKMHLRSSVGFSLFWTTPIGPLRFNFSKALDKQSYDKTQNFDLTISTKF</sequence>
<dbReference type="PROSITE" id="PS51779">
    <property type="entry name" value="POTRA"/>
    <property type="match status" value="3"/>
</dbReference>
<evidence type="ECO:0000256" key="2">
    <source>
        <dbReference type="ARBA" id="ARBA00022452"/>
    </source>
</evidence>
<dbReference type="InterPro" id="IPR010827">
    <property type="entry name" value="BamA/TamA_POTRA"/>
</dbReference>
<dbReference type="InterPro" id="IPR000184">
    <property type="entry name" value="Bac_surfAg_D15"/>
</dbReference>
<dbReference type="AlphaFoldDB" id="A0A2S8SCJ3"/>
<dbReference type="InterPro" id="IPR034746">
    <property type="entry name" value="POTRA"/>
</dbReference>
<evidence type="ECO:0000259" key="10">
    <source>
        <dbReference type="PROSITE" id="PS51779"/>
    </source>
</evidence>
<dbReference type="InterPro" id="IPR023707">
    <property type="entry name" value="OM_assembly_BamA"/>
</dbReference>
<evidence type="ECO:0000256" key="5">
    <source>
        <dbReference type="ARBA" id="ARBA00022737"/>
    </source>
</evidence>